<sequence>MREPRDRPTASTLHHRAGNRLRFWKPASGEPADGYRRPLIGLVAPRQPKSGVDKASSERGQTAQPLPGPAGHNPSARTQPRDRPVNPPSAANSSREHYNRHSRCCRCQCALGEKTLQHKLICPSNNHTVVCPAMASTPTGP</sequence>
<comment type="caution">
    <text evidence="2">The sequence shown here is derived from an EMBL/GenBank/DDBJ whole genome shotgun (WGS) entry which is preliminary data.</text>
</comment>
<accession>A0AAD9AS12</accession>
<evidence type="ECO:0000313" key="2">
    <source>
        <dbReference type="EMBL" id="KAK1852444.1"/>
    </source>
</evidence>
<evidence type="ECO:0000313" key="3">
    <source>
        <dbReference type="Proteomes" id="UP001243330"/>
    </source>
</evidence>
<protein>
    <submittedName>
        <fullName evidence="2">Uncharacterized protein</fullName>
    </submittedName>
</protein>
<feature type="region of interest" description="Disordered" evidence="1">
    <location>
        <begin position="1"/>
        <end position="101"/>
    </location>
</feature>
<reference evidence="2" key="1">
    <citation type="submission" date="2023-01" db="EMBL/GenBank/DDBJ databases">
        <title>Colletotrichum chrysophilum M932 genome sequence.</title>
        <authorList>
            <person name="Baroncelli R."/>
        </authorList>
    </citation>
    <scope>NUCLEOTIDE SEQUENCE</scope>
    <source>
        <strain evidence="2">M932</strain>
    </source>
</reference>
<proteinExistence type="predicted"/>
<dbReference type="AlphaFoldDB" id="A0AAD9AS12"/>
<organism evidence="2 3">
    <name type="scientific">Colletotrichum chrysophilum</name>
    <dbReference type="NCBI Taxonomy" id="1836956"/>
    <lineage>
        <taxon>Eukaryota</taxon>
        <taxon>Fungi</taxon>
        <taxon>Dikarya</taxon>
        <taxon>Ascomycota</taxon>
        <taxon>Pezizomycotina</taxon>
        <taxon>Sordariomycetes</taxon>
        <taxon>Hypocreomycetidae</taxon>
        <taxon>Glomerellales</taxon>
        <taxon>Glomerellaceae</taxon>
        <taxon>Colletotrichum</taxon>
        <taxon>Colletotrichum gloeosporioides species complex</taxon>
    </lineage>
</organism>
<evidence type="ECO:0000256" key="1">
    <source>
        <dbReference type="SAM" id="MobiDB-lite"/>
    </source>
</evidence>
<name>A0AAD9AS12_9PEZI</name>
<keyword evidence="3" id="KW-1185">Reference proteome</keyword>
<dbReference type="EMBL" id="JAQOWY010000074">
    <property type="protein sequence ID" value="KAK1852444.1"/>
    <property type="molecule type" value="Genomic_DNA"/>
</dbReference>
<feature type="compositionally biased region" description="Basic residues" evidence="1">
    <location>
        <begin position="13"/>
        <end position="23"/>
    </location>
</feature>
<gene>
    <name evidence="2" type="ORF">CCHR01_04889</name>
</gene>
<dbReference type="Proteomes" id="UP001243330">
    <property type="component" value="Unassembled WGS sequence"/>
</dbReference>